<gene>
    <name evidence="2" type="ORF">SDC9_36696</name>
</gene>
<proteinExistence type="predicted"/>
<keyword evidence="1" id="KW-1133">Transmembrane helix</keyword>
<name>A0A644VJ00_9ZZZZ</name>
<protein>
    <submittedName>
        <fullName evidence="2">Uncharacterized protein</fullName>
    </submittedName>
</protein>
<dbReference type="EMBL" id="VSSQ01000309">
    <property type="protein sequence ID" value="MPL90642.1"/>
    <property type="molecule type" value="Genomic_DNA"/>
</dbReference>
<comment type="caution">
    <text evidence="2">The sequence shown here is derived from an EMBL/GenBank/DDBJ whole genome shotgun (WGS) entry which is preliminary data.</text>
</comment>
<keyword evidence="1" id="KW-0812">Transmembrane</keyword>
<keyword evidence="1" id="KW-0472">Membrane</keyword>
<reference evidence="2" key="1">
    <citation type="submission" date="2019-08" db="EMBL/GenBank/DDBJ databases">
        <authorList>
            <person name="Kucharzyk K."/>
            <person name="Murdoch R.W."/>
            <person name="Higgins S."/>
            <person name="Loffler F."/>
        </authorList>
    </citation>
    <scope>NUCLEOTIDE SEQUENCE</scope>
</reference>
<evidence type="ECO:0000313" key="2">
    <source>
        <dbReference type="EMBL" id="MPL90642.1"/>
    </source>
</evidence>
<feature type="transmembrane region" description="Helical" evidence="1">
    <location>
        <begin position="42"/>
        <end position="61"/>
    </location>
</feature>
<dbReference type="AlphaFoldDB" id="A0A644VJ00"/>
<organism evidence="2">
    <name type="scientific">bioreactor metagenome</name>
    <dbReference type="NCBI Taxonomy" id="1076179"/>
    <lineage>
        <taxon>unclassified sequences</taxon>
        <taxon>metagenomes</taxon>
        <taxon>ecological metagenomes</taxon>
    </lineage>
</organism>
<sequence>MKTRNNPFKVPENYFDSLEKDILSKVNSAPKKKYIFFEPKQMLRYAAVILLFLAIGGALWWNIPNKANDPQAKLDKTLMNPKSDSIGIISKIEEIAQNETKEKTIANPTEVKKQEKELKDNKLDLNENELEYLEYYLNDDVLTDYLTYNDVKL</sequence>
<evidence type="ECO:0000256" key="1">
    <source>
        <dbReference type="SAM" id="Phobius"/>
    </source>
</evidence>
<accession>A0A644VJ00</accession>